<evidence type="ECO:0000313" key="2">
    <source>
        <dbReference type="EMBL" id="MBB3973700.1"/>
    </source>
</evidence>
<sequence length="243" mass="25434">MRRALALAIALAALPLAAHAESERREPSVSVVGEGSVSAAPDLAMVTSGVVSRAPTAAAALKANAAAMTKVMAALKDAGVEDRDIATSGLSVQPQYDYGDGSGSGPRTPKLVGYEVRNVVTVRSRALDEIGELIDSLVTAGSNQIENLSFEVSDRSEKLDGARREAMADARRKAEIYAAGVGASLGAPLAVSEQEVGEPEQIRVFAARKTMDAAAQATPIARGEQELRVRVNARWALSPNEQR</sequence>
<evidence type="ECO:0008006" key="4">
    <source>
        <dbReference type="Google" id="ProtNLM"/>
    </source>
</evidence>
<protein>
    <recommendedName>
        <fullName evidence="4">DUF541 domain-containing protein</fullName>
    </recommendedName>
</protein>
<dbReference type="Gene3D" id="3.30.70.2970">
    <property type="entry name" value="Protein of unknown function (DUF541), domain 2"/>
    <property type="match status" value="1"/>
</dbReference>
<dbReference type="PANTHER" id="PTHR34387:SF1">
    <property type="entry name" value="PERIPLASMIC IMMUNOGENIC PROTEIN"/>
    <property type="match status" value="1"/>
</dbReference>
<organism evidence="2 3">
    <name type="scientific">Hansschlegelia beijingensis</name>
    <dbReference type="NCBI Taxonomy" id="1133344"/>
    <lineage>
        <taxon>Bacteria</taxon>
        <taxon>Pseudomonadati</taxon>
        <taxon>Pseudomonadota</taxon>
        <taxon>Alphaproteobacteria</taxon>
        <taxon>Hyphomicrobiales</taxon>
        <taxon>Methylopilaceae</taxon>
        <taxon>Hansschlegelia</taxon>
    </lineage>
</organism>
<dbReference type="Pfam" id="PF04402">
    <property type="entry name" value="SIMPL"/>
    <property type="match status" value="1"/>
</dbReference>
<feature type="chain" id="PRO_5030896978" description="DUF541 domain-containing protein" evidence="1">
    <location>
        <begin position="21"/>
        <end position="243"/>
    </location>
</feature>
<dbReference type="AlphaFoldDB" id="A0A7W6GFV7"/>
<keyword evidence="1" id="KW-0732">Signal</keyword>
<dbReference type="EMBL" id="JACIDR010000003">
    <property type="protein sequence ID" value="MBB3973700.1"/>
    <property type="molecule type" value="Genomic_DNA"/>
</dbReference>
<name>A0A7W6GFV7_9HYPH</name>
<feature type="signal peptide" evidence="1">
    <location>
        <begin position="1"/>
        <end position="20"/>
    </location>
</feature>
<comment type="caution">
    <text evidence="2">The sequence shown here is derived from an EMBL/GenBank/DDBJ whole genome shotgun (WGS) entry which is preliminary data.</text>
</comment>
<dbReference type="Proteomes" id="UP000528964">
    <property type="component" value="Unassembled WGS sequence"/>
</dbReference>
<dbReference type="InterPro" id="IPR007497">
    <property type="entry name" value="SIMPL/DUF541"/>
</dbReference>
<dbReference type="RefSeq" id="WP_183395548.1">
    <property type="nucleotide sequence ID" value="NZ_JACIDR010000003.1"/>
</dbReference>
<proteinExistence type="predicted"/>
<dbReference type="Gene3D" id="3.30.110.170">
    <property type="entry name" value="Protein of unknown function (DUF541), domain 1"/>
    <property type="match status" value="1"/>
</dbReference>
<evidence type="ECO:0000313" key="3">
    <source>
        <dbReference type="Proteomes" id="UP000528964"/>
    </source>
</evidence>
<dbReference type="PANTHER" id="PTHR34387">
    <property type="entry name" value="SLR1258 PROTEIN"/>
    <property type="match status" value="1"/>
</dbReference>
<gene>
    <name evidence="2" type="ORF">GGR24_002370</name>
</gene>
<keyword evidence="3" id="KW-1185">Reference proteome</keyword>
<dbReference type="GO" id="GO:0006974">
    <property type="term" value="P:DNA damage response"/>
    <property type="evidence" value="ECO:0007669"/>
    <property type="project" value="TreeGrafter"/>
</dbReference>
<accession>A0A7W6GFV7</accession>
<evidence type="ECO:0000256" key="1">
    <source>
        <dbReference type="SAM" id="SignalP"/>
    </source>
</evidence>
<reference evidence="2 3" key="1">
    <citation type="submission" date="2020-08" db="EMBL/GenBank/DDBJ databases">
        <title>Genomic Encyclopedia of Type Strains, Phase IV (KMG-IV): sequencing the most valuable type-strain genomes for metagenomic binning, comparative biology and taxonomic classification.</title>
        <authorList>
            <person name="Goeker M."/>
        </authorList>
    </citation>
    <scope>NUCLEOTIDE SEQUENCE [LARGE SCALE GENOMIC DNA]</scope>
    <source>
        <strain evidence="2 3">DSM 25481</strain>
    </source>
</reference>
<dbReference type="InterPro" id="IPR052022">
    <property type="entry name" value="26kDa_periplasmic_antigen"/>
</dbReference>